<dbReference type="PROSITE" id="PS50940">
    <property type="entry name" value="CHIT_BIND_II"/>
    <property type="match status" value="2"/>
</dbReference>
<evidence type="ECO:0000256" key="3">
    <source>
        <dbReference type="ARBA" id="ARBA00022737"/>
    </source>
</evidence>
<feature type="domain" description="Chitin-binding type-2" evidence="7">
    <location>
        <begin position="99"/>
        <end position="154"/>
    </location>
</feature>
<dbReference type="PANTHER" id="PTHR23301">
    <property type="entry name" value="CHITIN BINDING PERITROPHIN-A"/>
    <property type="match status" value="1"/>
</dbReference>
<evidence type="ECO:0000256" key="6">
    <source>
        <dbReference type="SAM" id="SignalP"/>
    </source>
</evidence>
<dbReference type="InterPro" id="IPR036508">
    <property type="entry name" value="Chitin-bd_dom_sf"/>
</dbReference>
<dbReference type="InterPro" id="IPR002557">
    <property type="entry name" value="Chitin-bd_dom"/>
</dbReference>
<keyword evidence="8" id="KW-1185">Reference proteome</keyword>
<protein>
    <submittedName>
        <fullName evidence="9">Peritrophin-1-like isoform X1</fullName>
    </submittedName>
</protein>
<proteinExistence type="predicted"/>
<keyword evidence="1" id="KW-0147">Chitin-binding</keyword>
<dbReference type="OrthoDB" id="6020543at2759"/>
<dbReference type="InterPro" id="IPR051940">
    <property type="entry name" value="Chitin_bind-dev_reg"/>
</dbReference>
<keyword evidence="2 6" id="KW-0732">Signal</keyword>
<dbReference type="Pfam" id="PF01607">
    <property type="entry name" value="CBM_14"/>
    <property type="match status" value="2"/>
</dbReference>
<dbReference type="GeneID" id="111107197"/>
<feature type="domain" description="Chitin-binding type-2" evidence="7">
    <location>
        <begin position="36"/>
        <end position="90"/>
    </location>
</feature>
<name>A0A8B8B3G6_CRAVI</name>
<feature type="chain" id="PRO_5034143639" evidence="6">
    <location>
        <begin position="27"/>
        <end position="154"/>
    </location>
</feature>
<evidence type="ECO:0000256" key="2">
    <source>
        <dbReference type="ARBA" id="ARBA00022729"/>
    </source>
</evidence>
<dbReference type="Gene3D" id="2.170.140.10">
    <property type="entry name" value="Chitin binding domain"/>
    <property type="match status" value="2"/>
</dbReference>
<keyword evidence="3" id="KW-0677">Repeat</keyword>
<dbReference type="SMART" id="SM00494">
    <property type="entry name" value="ChtBD2"/>
    <property type="match status" value="2"/>
</dbReference>
<dbReference type="SUPFAM" id="SSF57625">
    <property type="entry name" value="Invertebrate chitin-binding proteins"/>
    <property type="match status" value="2"/>
</dbReference>
<keyword evidence="5" id="KW-0325">Glycoprotein</keyword>
<feature type="signal peptide" evidence="6">
    <location>
        <begin position="1"/>
        <end position="26"/>
    </location>
</feature>
<evidence type="ECO:0000259" key="7">
    <source>
        <dbReference type="PROSITE" id="PS50940"/>
    </source>
</evidence>
<gene>
    <name evidence="9" type="primary">LOC111107197</name>
</gene>
<keyword evidence="4" id="KW-1015">Disulfide bond</keyword>
<dbReference type="RefSeq" id="XP_022297962.1">
    <property type="nucleotide sequence ID" value="XM_022442254.1"/>
</dbReference>
<dbReference type="PANTHER" id="PTHR23301:SF0">
    <property type="entry name" value="CHITIN-BINDING TYPE-2 DOMAIN-CONTAINING PROTEIN-RELATED"/>
    <property type="match status" value="1"/>
</dbReference>
<organism evidence="8 9">
    <name type="scientific">Crassostrea virginica</name>
    <name type="common">Eastern oyster</name>
    <dbReference type="NCBI Taxonomy" id="6565"/>
    <lineage>
        <taxon>Eukaryota</taxon>
        <taxon>Metazoa</taxon>
        <taxon>Spiralia</taxon>
        <taxon>Lophotrochozoa</taxon>
        <taxon>Mollusca</taxon>
        <taxon>Bivalvia</taxon>
        <taxon>Autobranchia</taxon>
        <taxon>Pteriomorphia</taxon>
        <taxon>Ostreida</taxon>
        <taxon>Ostreoidea</taxon>
        <taxon>Ostreidae</taxon>
        <taxon>Crassostrea</taxon>
    </lineage>
</organism>
<evidence type="ECO:0000256" key="5">
    <source>
        <dbReference type="ARBA" id="ARBA00023180"/>
    </source>
</evidence>
<dbReference type="Proteomes" id="UP000694844">
    <property type="component" value="Chromosome 8"/>
</dbReference>
<evidence type="ECO:0000256" key="4">
    <source>
        <dbReference type="ARBA" id="ARBA00023157"/>
    </source>
</evidence>
<accession>A0A8B8B3G6</accession>
<dbReference type="AlphaFoldDB" id="A0A8B8B3G6"/>
<sequence>MTWLCNIQTWLSPLVCVSVILLSVHGQSDGGNSLIFSVCTHGAFSAHPTDCTMYQVCVHGYQLNMTCVYGTGWSQSNSSCVDAALVDCDYQEEKQDSKTFNCPSTFGSFPDSKNCEQYYVCSFGKPTLKKCPENTGWDNKMKLCNHKANLSNCS</sequence>
<evidence type="ECO:0000313" key="9">
    <source>
        <dbReference type="RefSeq" id="XP_022297962.1"/>
    </source>
</evidence>
<evidence type="ECO:0000313" key="8">
    <source>
        <dbReference type="Proteomes" id="UP000694844"/>
    </source>
</evidence>
<reference evidence="9" key="1">
    <citation type="submission" date="2025-08" db="UniProtKB">
        <authorList>
            <consortium name="RefSeq"/>
        </authorList>
    </citation>
    <scope>IDENTIFICATION</scope>
    <source>
        <tissue evidence="9">Whole sample</tissue>
    </source>
</reference>
<dbReference type="KEGG" id="cvn:111107197"/>
<dbReference type="GO" id="GO:0005576">
    <property type="term" value="C:extracellular region"/>
    <property type="evidence" value="ECO:0007669"/>
    <property type="project" value="InterPro"/>
</dbReference>
<dbReference type="GO" id="GO:0008061">
    <property type="term" value="F:chitin binding"/>
    <property type="evidence" value="ECO:0007669"/>
    <property type="project" value="UniProtKB-KW"/>
</dbReference>
<evidence type="ECO:0000256" key="1">
    <source>
        <dbReference type="ARBA" id="ARBA00022669"/>
    </source>
</evidence>